<evidence type="ECO:0000313" key="10">
    <source>
        <dbReference type="EMBL" id="MFD2617187.1"/>
    </source>
</evidence>
<evidence type="ECO:0000256" key="9">
    <source>
        <dbReference type="ARBA" id="ARBA00023049"/>
    </source>
</evidence>
<comment type="cofactor">
    <cofactor evidence="1">
        <name>Co(2+)</name>
        <dbReference type="ChEBI" id="CHEBI:48828"/>
    </cofactor>
</comment>
<evidence type="ECO:0000256" key="7">
    <source>
        <dbReference type="ARBA" id="ARBA00022723"/>
    </source>
</evidence>
<keyword evidence="9" id="KW-0482">Metalloprotease</keyword>
<dbReference type="RefSeq" id="WP_141189002.1">
    <property type="nucleotide sequence ID" value="NZ_JBHUMR010000008.1"/>
</dbReference>
<sequence length="410" mass="46661">MISFEEQFTNYARLAIKIGINLQKGQDLVIIAPVKAIQFVEKVTEIAYQEGAKHVYFDWTDHDLQLTKLTYAPNEAFKEYPTWKAKGFEKLASEGAAFLLIRTPSLDLFSDIDPTKLETEIRTENEALFDYREYRMSDKVSWNIIAVPSDQWAMKLFLNEDLETATEKLWKTLFKMTRADQDDPIGAWEKHQKTLEEKMNYLNEKKYHQLHYRAPGTDLTITFDKDYLWAGGAATNQKGHHFMPNIPTEEVFTLPLKTGVNGTVTSTLPLNYNGTLIEKISLTFKDGRIIEAHADKGEETLKRLINTDDGSHYLGEVALVPHNSPISQSGMTFFMTLFDENASCHLAIGKAYPKCLENGANMTREELDQHGANTSIVHVDFMVGSEELSIDGITNNGQREPVFRQGLWAF</sequence>
<keyword evidence="6" id="KW-0645">Protease</keyword>
<evidence type="ECO:0000256" key="5">
    <source>
        <dbReference type="ARBA" id="ARBA00022438"/>
    </source>
</evidence>
<evidence type="ECO:0000256" key="4">
    <source>
        <dbReference type="ARBA" id="ARBA00008236"/>
    </source>
</evidence>
<gene>
    <name evidence="10" type="ORF">ACFSTF_07670</name>
</gene>
<organism evidence="10 11">
    <name type="scientific">Terrilactibacillus laevilacticus</name>
    <dbReference type="NCBI Taxonomy" id="1380157"/>
    <lineage>
        <taxon>Bacteria</taxon>
        <taxon>Bacillati</taxon>
        <taxon>Bacillota</taxon>
        <taxon>Bacilli</taxon>
        <taxon>Bacillales</taxon>
        <taxon>Bacillaceae</taxon>
        <taxon>Terrilactibacillus</taxon>
    </lineage>
</organism>
<reference evidence="11" key="1">
    <citation type="journal article" date="2019" name="Int. J. Syst. Evol. Microbiol.">
        <title>The Global Catalogue of Microorganisms (GCM) 10K type strain sequencing project: providing services to taxonomists for standard genome sequencing and annotation.</title>
        <authorList>
            <consortium name="The Broad Institute Genomics Platform"/>
            <consortium name="The Broad Institute Genome Sequencing Center for Infectious Disease"/>
            <person name="Wu L."/>
            <person name="Ma J."/>
        </authorList>
    </citation>
    <scope>NUCLEOTIDE SEQUENCE [LARGE SCALE GENOMIC DNA]</scope>
    <source>
        <strain evidence="11">TISTR 2241</strain>
    </source>
</reference>
<evidence type="ECO:0000256" key="2">
    <source>
        <dbReference type="ARBA" id="ARBA00001946"/>
    </source>
</evidence>
<comment type="caution">
    <text evidence="10">The sequence shown here is derived from an EMBL/GenBank/DDBJ whole genome shotgun (WGS) entry which is preliminary data.</text>
</comment>
<keyword evidence="8" id="KW-0378">Hydrolase</keyword>
<dbReference type="Pfam" id="PF02073">
    <property type="entry name" value="Peptidase_M29"/>
    <property type="match status" value="1"/>
</dbReference>
<evidence type="ECO:0000313" key="11">
    <source>
        <dbReference type="Proteomes" id="UP001597458"/>
    </source>
</evidence>
<dbReference type="Proteomes" id="UP001597458">
    <property type="component" value="Unassembled WGS sequence"/>
</dbReference>
<dbReference type="InterPro" id="IPR052170">
    <property type="entry name" value="M29_Exopeptidase"/>
</dbReference>
<dbReference type="PRINTS" id="PR00919">
    <property type="entry name" value="THERMOPTASE"/>
</dbReference>
<dbReference type="InterPro" id="IPR035097">
    <property type="entry name" value="M29_N-terminal"/>
</dbReference>
<proteinExistence type="inferred from homology"/>
<evidence type="ECO:0000256" key="1">
    <source>
        <dbReference type="ARBA" id="ARBA00001941"/>
    </source>
</evidence>
<name>A0ABW5PQP0_9BACI</name>
<comment type="cofactor">
    <cofactor evidence="2">
        <name>Mg(2+)</name>
        <dbReference type="ChEBI" id="CHEBI:18420"/>
    </cofactor>
</comment>
<evidence type="ECO:0000256" key="6">
    <source>
        <dbReference type="ARBA" id="ARBA00022670"/>
    </source>
</evidence>
<accession>A0ABW5PQP0</accession>
<dbReference type="PANTHER" id="PTHR34448">
    <property type="entry name" value="AMINOPEPTIDASE"/>
    <property type="match status" value="1"/>
</dbReference>
<dbReference type="GO" id="GO:0004177">
    <property type="term" value="F:aminopeptidase activity"/>
    <property type="evidence" value="ECO:0007669"/>
    <property type="project" value="UniProtKB-KW"/>
</dbReference>
<keyword evidence="5 10" id="KW-0031">Aminopeptidase</keyword>
<keyword evidence="11" id="KW-1185">Reference proteome</keyword>
<comment type="similarity">
    <text evidence="4">Belongs to the peptidase M29 family.</text>
</comment>
<dbReference type="PANTHER" id="PTHR34448:SF3">
    <property type="entry name" value="AMINOPEPTIDASE AMPS"/>
    <property type="match status" value="1"/>
</dbReference>
<dbReference type="Gene3D" id="3.40.1830.10">
    <property type="entry name" value="Thermophilic metalloprotease (M29)"/>
    <property type="match status" value="1"/>
</dbReference>
<keyword evidence="7" id="KW-0479">Metal-binding</keyword>
<evidence type="ECO:0000256" key="3">
    <source>
        <dbReference type="ARBA" id="ARBA00001947"/>
    </source>
</evidence>
<evidence type="ECO:0000256" key="8">
    <source>
        <dbReference type="ARBA" id="ARBA00022801"/>
    </source>
</evidence>
<protein>
    <submittedName>
        <fullName evidence="10">Aminopeptidase</fullName>
    </submittedName>
</protein>
<dbReference type="SUPFAM" id="SSF144052">
    <property type="entry name" value="Thermophilic metalloprotease-like"/>
    <property type="match status" value="1"/>
</dbReference>
<dbReference type="EMBL" id="JBHUMR010000008">
    <property type="protein sequence ID" value="MFD2617187.1"/>
    <property type="molecule type" value="Genomic_DNA"/>
</dbReference>
<dbReference type="InterPro" id="IPR000787">
    <property type="entry name" value="Peptidase_M29"/>
</dbReference>
<comment type="cofactor">
    <cofactor evidence="3">
        <name>Zn(2+)</name>
        <dbReference type="ChEBI" id="CHEBI:29105"/>
    </cofactor>
</comment>